<dbReference type="InterPro" id="IPR025420">
    <property type="entry name" value="DUF4143"/>
</dbReference>
<feature type="domain" description="AAA" evidence="1">
    <location>
        <begin position="30"/>
        <end position="163"/>
    </location>
</feature>
<dbReference type="PANTHER" id="PTHR33295:SF8">
    <property type="entry name" value="AAA+ ATPASE DOMAIN-CONTAINING PROTEIN"/>
    <property type="match status" value="1"/>
</dbReference>
<sequence>MLLEEVIAEFHRFGIPKLKERSLDLPLNLNKAITLVGLRRTGKTYLLYQTIQKLIERGMRIERLFYINFEDERIGNMDSKDLSQIVEIYRKYNPDAKSMYLFLDEIQNVKGWEKFVRRLLERRNARLFITGSSSKLLSKEIATTLRGRSLSYHLFPLSFKEFLKFKEFKLREPLIEDDRGMIKKYLDEYTNFGGFPEIVNYEEILKIRTLQEYLDLIVYKDLVERYGIKKIGVMKALIKATVKNFGNRISVKKLYNSLGSGNELSKNKIYEYFSYLDDIGFVIPVRKFSYSEIESMRSMPKLYVVDNGFPTLYGMKDMGRRIENIVAVELMRRKYYYNPTQEFAYYMAGNKEVDFVVYEGQRVKELIQVCYDVSDINTKNREIDALIRASKELKCNDLKIITWDHEGQEEVEGKKIEYVPLWKWLLE</sequence>
<dbReference type="RefSeq" id="WP_008083945.1">
    <property type="nucleotide sequence ID" value="NC_013926.1"/>
</dbReference>
<dbReference type="EMBL" id="CP001941">
    <property type="protein sequence ID" value="ADD09021.1"/>
    <property type="molecule type" value="Genomic_DNA"/>
</dbReference>
<dbReference type="SUPFAM" id="SSF52540">
    <property type="entry name" value="P-loop containing nucleoside triphosphate hydrolases"/>
    <property type="match status" value="1"/>
</dbReference>
<dbReference type="HOGENOM" id="CLU_041527_0_0_2"/>
<dbReference type="eggNOG" id="arCOG03167">
    <property type="taxonomic scope" value="Archaea"/>
</dbReference>
<dbReference type="Proteomes" id="UP000001400">
    <property type="component" value="Chromosome"/>
</dbReference>
<keyword evidence="4" id="KW-1185">Reference proteome</keyword>
<organism evidence="3 4">
    <name type="scientific">Aciduliprofundum boonei (strain DSM 19572 / T469)</name>
    <dbReference type="NCBI Taxonomy" id="439481"/>
    <lineage>
        <taxon>Archaea</taxon>
        <taxon>Methanobacteriati</taxon>
        <taxon>Thermoplasmatota</taxon>
        <taxon>DHVE2 group</taxon>
        <taxon>Candidatus Aciduliprofundum</taxon>
    </lineage>
</organism>
<dbReference type="KEGG" id="abi:Aboo_1212"/>
<dbReference type="Pfam" id="PF13173">
    <property type="entry name" value="AAA_14"/>
    <property type="match status" value="1"/>
</dbReference>
<evidence type="ECO:0000313" key="3">
    <source>
        <dbReference type="EMBL" id="ADD09021.1"/>
    </source>
</evidence>
<protein>
    <recommendedName>
        <fullName evidence="5">ATPase</fullName>
    </recommendedName>
</protein>
<dbReference type="Pfam" id="PF13635">
    <property type="entry name" value="DUF4143"/>
    <property type="match status" value="1"/>
</dbReference>
<dbReference type="OrthoDB" id="371918at2157"/>
<evidence type="ECO:0000313" key="4">
    <source>
        <dbReference type="Proteomes" id="UP000001400"/>
    </source>
</evidence>
<evidence type="ECO:0000259" key="2">
    <source>
        <dbReference type="Pfam" id="PF13635"/>
    </source>
</evidence>
<evidence type="ECO:0008006" key="5">
    <source>
        <dbReference type="Google" id="ProtNLM"/>
    </source>
</evidence>
<name>B5ICE3_ACIB4</name>
<proteinExistence type="predicted"/>
<dbReference type="STRING" id="439481.Aboo_1212"/>
<feature type="domain" description="DUF4143" evidence="2">
    <location>
        <begin position="220"/>
        <end position="371"/>
    </location>
</feature>
<dbReference type="Gene3D" id="3.40.50.300">
    <property type="entry name" value="P-loop containing nucleotide triphosphate hydrolases"/>
    <property type="match status" value="1"/>
</dbReference>
<evidence type="ECO:0000259" key="1">
    <source>
        <dbReference type="Pfam" id="PF13173"/>
    </source>
</evidence>
<dbReference type="GeneID" id="8828174"/>
<dbReference type="InterPro" id="IPR027417">
    <property type="entry name" value="P-loop_NTPase"/>
</dbReference>
<dbReference type="InterPro" id="IPR041682">
    <property type="entry name" value="AAA_14"/>
</dbReference>
<accession>B5ICE3</accession>
<gene>
    <name evidence="3" type="ordered locus">Aboo_1212</name>
</gene>
<dbReference type="AlphaFoldDB" id="B5ICE3"/>
<reference evidence="3" key="1">
    <citation type="submission" date="2010-02" db="EMBL/GenBank/DDBJ databases">
        <title>Complete sequence of Aciduliprofundum boonei T469.</title>
        <authorList>
            <consortium name="US DOE Joint Genome Institute"/>
            <person name="Lucas S."/>
            <person name="Copeland A."/>
            <person name="Lapidus A."/>
            <person name="Cheng J.-F."/>
            <person name="Bruce D."/>
            <person name="Goodwin L."/>
            <person name="Pitluck S."/>
            <person name="Saunders E."/>
            <person name="Detter J.C."/>
            <person name="Han C."/>
            <person name="Tapia R."/>
            <person name="Land M."/>
            <person name="Hauser L."/>
            <person name="Kyrpides N."/>
            <person name="Mikhailova N."/>
            <person name="Flores G."/>
            <person name="Reysenbach A.-L."/>
            <person name="Woyke T."/>
        </authorList>
    </citation>
    <scope>NUCLEOTIDE SEQUENCE</scope>
    <source>
        <strain evidence="3">T469</strain>
    </source>
</reference>
<dbReference type="PANTHER" id="PTHR33295">
    <property type="entry name" value="ATPASE"/>
    <property type="match status" value="1"/>
</dbReference>